<reference evidence="1" key="2">
    <citation type="journal article" date="2014" name="ISME J.">
        <title>Microbial stratification in low pH oxic and suboxic macroscopic growths along an acid mine drainage.</title>
        <authorList>
            <person name="Mendez-Garcia C."/>
            <person name="Mesa V."/>
            <person name="Sprenger R.R."/>
            <person name="Richter M."/>
            <person name="Diez M.S."/>
            <person name="Solano J."/>
            <person name="Bargiela R."/>
            <person name="Golyshina O.V."/>
            <person name="Manteca A."/>
            <person name="Ramos J.L."/>
            <person name="Gallego J.R."/>
            <person name="Llorente I."/>
            <person name="Martins Dos Santos V.A."/>
            <person name="Jensen O.N."/>
            <person name="Pelaez A.I."/>
            <person name="Sanchez J."/>
            <person name="Ferrer M."/>
        </authorList>
    </citation>
    <scope>NUCLEOTIDE SEQUENCE</scope>
</reference>
<feature type="non-terminal residue" evidence="1">
    <location>
        <position position="1"/>
    </location>
</feature>
<evidence type="ECO:0000313" key="1">
    <source>
        <dbReference type="EMBL" id="EQD39275.1"/>
    </source>
</evidence>
<name>T1ABP5_9ZZZZ</name>
<gene>
    <name evidence="1" type="ORF">B1B_15443</name>
</gene>
<reference evidence="1" key="1">
    <citation type="submission" date="2013-08" db="EMBL/GenBank/DDBJ databases">
        <authorList>
            <person name="Mendez C."/>
            <person name="Richter M."/>
            <person name="Ferrer M."/>
            <person name="Sanchez J."/>
        </authorList>
    </citation>
    <scope>NUCLEOTIDE SEQUENCE</scope>
</reference>
<organism evidence="1">
    <name type="scientific">mine drainage metagenome</name>
    <dbReference type="NCBI Taxonomy" id="410659"/>
    <lineage>
        <taxon>unclassified sequences</taxon>
        <taxon>metagenomes</taxon>
        <taxon>ecological metagenomes</taxon>
    </lineage>
</organism>
<sequence>TPQTKPEEIAYHLAGIRATIDSKAFKILGIDTDAIDNHVKQVQKTGKGPQAIAQAMLELEKQEFKRVVLDACSSQTLAPFAKTYALNRLMNEFGVETSLSQLALSKAFKELKPPKAPGRLSKGLKPKA</sequence>
<accession>T1ABP5</accession>
<proteinExistence type="predicted"/>
<comment type="caution">
    <text evidence="1">The sequence shown here is derived from an EMBL/GenBank/DDBJ whole genome shotgun (WGS) entry which is preliminary data.</text>
</comment>
<dbReference type="EMBL" id="AUZY01010274">
    <property type="protein sequence ID" value="EQD39275.1"/>
    <property type="molecule type" value="Genomic_DNA"/>
</dbReference>
<dbReference type="AlphaFoldDB" id="T1ABP5"/>
<protein>
    <submittedName>
        <fullName evidence="1">Uncharacterized protein</fullName>
    </submittedName>
</protein>